<feature type="region of interest" description="Disordered" evidence="1">
    <location>
        <begin position="151"/>
        <end position="173"/>
    </location>
</feature>
<dbReference type="Proteomes" id="UP001179952">
    <property type="component" value="Unassembled WGS sequence"/>
</dbReference>
<reference evidence="2" key="2">
    <citation type="submission" date="2023-06" db="EMBL/GenBank/DDBJ databases">
        <authorList>
            <person name="Ma L."/>
            <person name="Liu K.-W."/>
            <person name="Li Z."/>
            <person name="Hsiao Y.-Y."/>
            <person name="Qi Y."/>
            <person name="Fu T."/>
            <person name="Tang G."/>
            <person name="Zhang D."/>
            <person name="Sun W.-H."/>
            <person name="Liu D.-K."/>
            <person name="Li Y."/>
            <person name="Chen G.-Z."/>
            <person name="Liu X.-D."/>
            <person name="Liao X.-Y."/>
            <person name="Jiang Y.-T."/>
            <person name="Yu X."/>
            <person name="Hao Y."/>
            <person name="Huang J."/>
            <person name="Zhao X.-W."/>
            <person name="Ke S."/>
            <person name="Chen Y.-Y."/>
            <person name="Wu W.-L."/>
            <person name="Hsu J.-L."/>
            <person name="Lin Y.-F."/>
            <person name="Huang M.-D."/>
            <person name="Li C.-Y."/>
            <person name="Huang L."/>
            <person name="Wang Z.-W."/>
            <person name="Zhao X."/>
            <person name="Zhong W.-Y."/>
            <person name="Peng D.-H."/>
            <person name="Ahmad S."/>
            <person name="Lan S."/>
            <person name="Zhang J.-S."/>
            <person name="Tsai W.-C."/>
            <person name="Van De Peer Y."/>
            <person name="Liu Z.-J."/>
        </authorList>
    </citation>
    <scope>NUCLEOTIDE SEQUENCE</scope>
    <source>
        <strain evidence="2">SCP</strain>
        <tissue evidence="2">Leaves</tissue>
    </source>
</reference>
<name>A0AAV9BPV7_ACOGR</name>
<gene>
    <name evidence="2" type="ORF">QJS04_geneDACA021134</name>
</gene>
<comment type="caution">
    <text evidence="2">The sequence shown here is derived from an EMBL/GenBank/DDBJ whole genome shotgun (WGS) entry which is preliminary data.</text>
</comment>
<protein>
    <recommendedName>
        <fullName evidence="4">RNase H type-1 domain-containing protein</fullName>
    </recommendedName>
</protein>
<reference evidence="2" key="1">
    <citation type="journal article" date="2023" name="Nat. Commun.">
        <title>Diploid and tetraploid genomes of Acorus and the evolution of monocots.</title>
        <authorList>
            <person name="Ma L."/>
            <person name="Liu K.W."/>
            <person name="Li Z."/>
            <person name="Hsiao Y.Y."/>
            <person name="Qi Y."/>
            <person name="Fu T."/>
            <person name="Tang G.D."/>
            <person name="Zhang D."/>
            <person name="Sun W.H."/>
            <person name="Liu D.K."/>
            <person name="Li Y."/>
            <person name="Chen G.Z."/>
            <person name="Liu X.D."/>
            <person name="Liao X.Y."/>
            <person name="Jiang Y.T."/>
            <person name="Yu X."/>
            <person name="Hao Y."/>
            <person name="Huang J."/>
            <person name="Zhao X.W."/>
            <person name="Ke S."/>
            <person name="Chen Y.Y."/>
            <person name="Wu W.L."/>
            <person name="Hsu J.L."/>
            <person name="Lin Y.F."/>
            <person name="Huang M.D."/>
            <person name="Li C.Y."/>
            <person name="Huang L."/>
            <person name="Wang Z.W."/>
            <person name="Zhao X."/>
            <person name="Zhong W.Y."/>
            <person name="Peng D.H."/>
            <person name="Ahmad S."/>
            <person name="Lan S."/>
            <person name="Zhang J.S."/>
            <person name="Tsai W.C."/>
            <person name="Van de Peer Y."/>
            <person name="Liu Z.J."/>
        </authorList>
    </citation>
    <scope>NUCLEOTIDE SEQUENCE</scope>
    <source>
        <strain evidence="2">SCP</strain>
    </source>
</reference>
<evidence type="ECO:0008006" key="4">
    <source>
        <dbReference type="Google" id="ProtNLM"/>
    </source>
</evidence>
<dbReference type="EMBL" id="JAUJYN010000002">
    <property type="protein sequence ID" value="KAK1278570.1"/>
    <property type="molecule type" value="Genomic_DNA"/>
</dbReference>
<sequence>MGFDSGNLQATSKPCGLSGCVRGILGGKIFGWHVLLPAAPLHGPPFSRLESGSSLRIKESIKLRTLNKVFHSALSPYISKIVDAFGVQTTVKKKSTSIVTWLHPVDGWLKLNTDGSLADDPGGYGALIRNSNGNAQRQTKWKSLITRRVVEERSNTPPGKNPIEQFSPWHIHH</sequence>
<organism evidence="2 3">
    <name type="scientific">Acorus gramineus</name>
    <name type="common">Dwarf sweet flag</name>
    <dbReference type="NCBI Taxonomy" id="55184"/>
    <lineage>
        <taxon>Eukaryota</taxon>
        <taxon>Viridiplantae</taxon>
        <taxon>Streptophyta</taxon>
        <taxon>Embryophyta</taxon>
        <taxon>Tracheophyta</taxon>
        <taxon>Spermatophyta</taxon>
        <taxon>Magnoliopsida</taxon>
        <taxon>Liliopsida</taxon>
        <taxon>Acoraceae</taxon>
        <taxon>Acorus</taxon>
    </lineage>
</organism>
<keyword evidence="3" id="KW-1185">Reference proteome</keyword>
<accession>A0AAV9BPV7</accession>
<evidence type="ECO:0000256" key="1">
    <source>
        <dbReference type="SAM" id="MobiDB-lite"/>
    </source>
</evidence>
<proteinExistence type="predicted"/>
<dbReference type="AlphaFoldDB" id="A0AAV9BPV7"/>
<evidence type="ECO:0000313" key="3">
    <source>
        <dbReference type="Proteomes" id="UP001179952"/>
    </source>
</evidence>
<evidence type="ECO:0000313" key="2">
    <source>
        <dbReference type="EMBL" id="KAK1278570.1"/>
    </source>
</evidence>